<dbReference type="Proteomes" id="UP000054018">
    <property type="component" value="Unassembled WGS sequence"/>
</dbReference>
<dbReference type="PANTHER" id="PTHR19848">
    <property type="entry name" value="WD40 REPEAT PROTEIN"/>
    <property type="match status" value="1"/>
</dbReference>
<evidence type="ECO:0000256" key="1">
    <source>
        <dbReference type="ARBA" id="ARBA00022574"/>
    </source>
</evidence>
<organism evidence="3 4">
    <name type="scientific">Pisolithus microcarpus 441</name>
    <dbReference type="NCBI Taxonomy" id="765257"/>
    <lineage>
        <taxon>Eukaryota</taxon>
        <taxon>Fungi</taxon>
        <taxon>Dikarya</taxon>
        <taxon>Basidiomycota</taxon>
        <taxon>Agaricomycotina</taxon>
        <taxon>Agaricomycetes</taxon>
        <taxon>Agaricomycetidae</taxon>
        <taxon>Boletales</taxon>
        <taxon>Sclerodermatineae</taxon>
        <taxon>Pisolithaceae</taxon>
        <taxon>Pisolithus</taxon>
    </lineage>
</organism>
<evidence type="ECO:0000313" key="3">
    <source>
        <dbReference type="EMBL" id="KIK14706.1"/>
    </source>
</evidence>
<protein>
    <recommendedName>
        <fullName evidence="5">WD40 repeat-like protein</fullName>
    </recommendedName>
</protein>
<dbReference type="Gene3D" id="2.130.10.10">
    <property type="entry name" value="YVTN repeat-like/Quinoprotein amine dehydrogenase"/>
    <property type="match status" value="2"/>
</dbReference>
<evidence type="ECO:0000256" key="2">
    <source>
        <dbReference type="ARBA" id="ARBA00022737"/>
    </source>
</evidence>
<dbReference type="Pfam" id="PF00400">
    <property type="entry name" value="WD40"/>
    <property type="match status" value="2"/>
</dbReference>
<dbReference type="HOGENOM" id="CLU_028047_0_0_1"/>
<keyword evidence="1" id="KW-0853">WD repeat</keyword>
<feature type="non-terminal residue" evidence="3">
    <location>
        <position position="268"/>
    </location>
</feature>
<dbReference type="InterPro" id="IPR015943">
    <property type="entry name" value="WD40/YVTN_repeat-like_dom_sf"/>
</dbReference>
<dbReference type="InterPro" id="IPR036322">
    <property type="entry name" value="WD40_repeat_dom_sf"/>
</dbReference>
<dbReference type="STRING" id="765257.A0A0C9YDD2"/>
<reference evidence="3 4" key="1">
    <citation type="submission" date="2014-04" db="EMBL/GenBank/DDBJ databases">
        <authorList>
            <consortium name="DOE Joint Genome Institute"/>
            <person name="Kuo A."/>
            <person name="Kohler A."/>
            <person name="Costa M.D."/>
            <person name="Nagy L.G."/>
            <person name="Floudas D."/>
            <person name="Copeland A."/>
            <person name="Barry K.W."/>
            <person name="Cichocki N."/>
            <person name="Veneault-Fourrey C."/>
            <person name="LaButti K."/>
            <person name="Lindquist E.A."/>
            <person name="Lipzen A."/>
            <person name="Lundell T."/>
            <person name="Morin E."/>
            <person name="Murat C."/>
            <person name="Sun H."/>
            <person name="Tunlid A."/>
            <person name="Henrissat B."/>
            <person name="Grigoriev I.V."/>
            <person name="Hibbett D.S."/>
            <person name="Martin F."/>
            <person name="Nordberg H.P."/>
            <person name="Cantor M.N."/>
            <person name="Hua S.X."/>
        </authorList>
    </citation>
    <scope>NUCLEOTIDE SEQUENCE [LARGE SCALE GENOMIC DNA]</scope>
    <source>
        <strain evidence="3 4">441</strain>
    </source>
</reference>
<evidence type="ECO:0000313" key="4">
    <source>
        <dbReference type="Proteomes" id="UP000054018"/>
    </source>
</evidence>
<name>A0A0C9YDD2_9AGAM</name>
<keyword evidence="4" id="KW-1185">Reference proteome</keyword>
<dbReference type="OrthoDB" id="239865at2759"/>
<evidence type="ECO:0008006" key="5">
    <source>
        <dbReference type="Google" id="ProtNLM"/>
    </source>
</evidence>
<dbReference type="InterPro" id="IPR001680">
    <property type="entry name" value="WD40_rpt"/>
</dbReference>
<dbReference type="AlphaFoldDB" id="A0A0C9YDD2"/>
<reference evidence="4" key="2">
    <citation type="submission" date="2015-01" db="EMBL/GenBank/DDBJ databases">
        <title>Evolutionary Origins and Diversification of the Mycorrhizal Mutualists.</title>
        <authorList>
            <consortium name="DOE Joint Genome Institute"/>
            <consortium name="Mycorrhizal Genomics Consortium"/>
            <person name="Kohler A."/>
            <person name="Kuo A."/>
            <person name="Nagy L.G."/>
            <person name="Floudas D."/>
            <person name="Copeland A."/>
            <person name="Barry K.W."/>
            <person name="Cichocki N."/>
            <person name="Veneault-Fourrey C."/>
            <person name="LaButti K."/>
            <person name="Lindquist E.A."/>
            <person name="Lipzen A."/>
            <person name="Lundell T."/>
            <person name="Morin E."/>
            <person name="Murat C."/>
            <person name="Riley R."/>
            <person name="Ohm R."/>
            <person name="Sun H."/>
            <person name="Tunlid A."/>
            <person name="Henrissat B."/>
            <person name="Grigoriev I.V."/>
            <person name="Hibbett D.S."/>
            <person name="Martin F."/>
        </authorList>
    </citation>
    <scope>NUCLEOTIDE SEQUENCE [LARGE SCALE GENOMIC DNA]</scope>
    <source>
        <strain evidence="4">441</strain>
    </source>
</reference>
<keyword evidence="2" id="KW-0677">Repeat</keyword>
<feature type="non-terminal residue" evidence="3">
    <location>
        <position position="1"/>
    </location>
</feature>
<gene>
    <name evidence="3" type="ORF">PISMIDRAFT_45561</name>
</gene>
<dbReference type="EMBL" id="KN833926">
    <property type="protein sequence ID" value="KIK14706.1"/>
    <property type="molecule type" value="Genomic_DNA"/>
</dbReference>
<accession>A0A0C9YDD2</accession>
<dbReference type="SMART" id="SM00320">
    <property type="entry name" value="WD40"/>
    <property type="match status" value="4"/>
</dbReference>
<proteinExistence type="predicted"/>
<sequence>AVAFADESQAVGGYKNGDIRRWKIENQQQQGPTIRRGATIRSVVVSQDGRWIVSGDDGNRVTVWNAATHKKVREFTEYSSGVMAVDISSDCTKVVAVTFRNNPSTTDVTIRIHDITSGAQLLTPPSYDGILGVKFSPDGSRFATASETSVRIYNTHDGDILFDSGRRFSSYSALLFVSLVWSSDSQQLFVANQGKITCFDISNSSSSEWSIHEFYPSASVASNGRFIACSAGRSVSLWDCVTHKQISNIITELSDISCIALSPSGGYL</sequence>
<dbReference type="SUPFAM" id="SSF50978">
    <property type="entry name" value="WD40 repeat-like"/>
    <property type="match status" value="1"/>
</dbReference>
<dbReference type="PANTHER" id="PTHR19848:SF8">
    <property type="entry name" value="F-BOX AND WD REPEAT DOMAIN CONTAINING 7"/>
    <property type="match status" value="1"/>
</dbReference>